<evidence type="ECO:0000256" key="2">
    <source>
        <dbReference type="PIRSR" id="PIRSR602401-1"/>
    </source>
</evidence>
<dbReference type="GO" id="GO:0020037">
    <property type="term" value="F:heme binding"/>
    <property type="evidence" value="ECO:0007669"/>
    <property type="project" value="InterPro"/>
</dbReference>
<organism evidence="3 4">
    <name type="scientific">Gonapodya prolifera (strain JEL478)</name>
    <name type="common">Monoblepharis prolifera</name>
    <dbReference type="NCBI Taxonomy" id="1344416"/>
    <lineage>
        <taxon>Eukaryota</taxon>
        <taxon>Fungi</taxon>
        <taxon>Fungi incertae sedis</taxon>
        <taxon>Chytridiomycota</taxon>
        <taxon>Chytridiomycota incertae sedis</taxon>
        <taxon>Monoblepharidomycetes</taxon>
        <taxon>Monoblepharidales</taxon>
        <taxon>Gonapodyaceae</taxon>
        <taxon>Gonapodya</taxon>
    </lineage>
</organism>
<dbReference type="AlphaFoldDB" id="A0A139AFC0"/>
<dbReference type="EMBL" id="KQ965762">
    <property type="protein sequence ID" value="KXS15450.1"/>
    <property type="molecule type" value="Genomic_DNA"/>
</dbReference>
<comment type="cofactor">
    <cofactor evidence="2">
        <name>heme</name>
        <dbReference type="ChEBI" id="CHEBI:30413"/>
    </cofactor>
</comment>
<dbReference type="GO" id="GO:0016705">
    <property type="term" value="F:oxidoreductase activity, acting on paired donors, with incorporation or reduction of molecular oxygen"/>
    <property type="evidence" value="ECO:0007669"/>
    <property type="project" value="InterPro"/>
</dbReference>
<dbReference type="PRINTS" id="PR00463">
    <property type="entry name" value="EP450I"/>
</dbReference>
<dbReference type="Gene3D" id="1.10.630.10">
    <property type="entry name" value="Cytochrome P450"/>
    <property type="match status" value="1"/>
</dbReference>
<feature type="binding site" description="axial binding residue" evidence="2">
    <location>
        <position position="276"/>
    </location>
    <ligand>
        <name>heme</name>
        <dbReference type="ChEBI" id="CHEBI:30413"/>
    </ligand>
    <ligandPart>
        <name>Fe</name>
        <dbReference type="ChEBI" id="CHEBI:18248"/>
    </ligandPart>
</feature>
<dbReference type="STRING" id="1344416.A0A139AFC0"/>
<dbReference type="InterPro" id="IPR050121">
    <property type="entry name" value="Cytochrome_P450_monoxygenase"/>
</dbReference>
<dbReference type="Proteomes" id="UP000070544">
    <property type="component" value="Unassembled WGS sequence"/>
</dbReference>
<evidence type="ECO:0000313" key="3">
    <source>
        <dbReference type="EMBL" id="KXS15450.1"/>
    </source>
</evidence>
<keyword evidence="2" id="KW-0349">Heme</keyword>
<proteinExistence type="inferred from homology"/>
<reference evidence="3 4" key="1">
    <citation type="journal article" date="2015" name="Genome Biol. Evol.">
        <title>Phylogenomic analyses indicate that early fungi evolved digesting cell walls of algal ancestors of land plants.</title>
        <authorList>
            <person name="Chang Y."/>
            <person name="Wang S."/>
            <person name="Sekimoto S."/>
            <person name="Aerts A.L."/>
            <person name="Choi C."/>
            <person name="Clum A."/>
            <person name="LaButti K.M."/>
            <person name="Lindquist E.A."/>
            <person name="Yee Ngan C."/>
            <person name="Ohm R.A."/>
            <person name="Salamov A.A."/>
            <person name="Grigoriev I.V."/>
            <person name="Spatafora J.W."/>
            <person name="Berbee M.L."/>
        </authorList>
    </citation>
    <scope>NUCLEOTIDE SEQUENCE [LARGE SCALE GENOMIC DNA]</scope>
    <source>
        <strain evidence="3 4">JEL478</strain>
    </source>
</reference>
<keyword evidence="2" id="KW-0408">Iron</keyword>
<gene>
    <name evidence="3" type="ORF">M427DRAFT_32398</name>
</gene>
<sequence length="322" mass="36341">MASIHPNSVRKVIKLSTIRIVLQFGQDLFHKAFGAKTLQYQTDFVKGNIGKRNEATRKGESNNDILQWIVDKEQQGIFYKVDMISMSRTMLAAGSETTANAMSWALAFLLQNTSALEKLRKELDDAFPGTAQQELPLDKLKHLPFLDAVLHETLRLRPLVSQVWREFEKDAELSVHDEDRNPKTYIIPAGTMTYIPIAAVQTSPKVWLRTKEFYPERCLSANGNPTEEEIFQFHEDANTSAKSSAENHGSKDGHWGKPVLCNKNAFMPFSLGSSDCAGRNFAWNEMRIICAHLVRRFDLLPAFDTSKEVPGADFITYQISAS</sequence>
<dbReference type="InterPro" id="IPR001128">
    <property type="entry name" value="Cyt_P450"/>
</dbReference>
<dbReference type="PRINTS" id="PR00385">
    <property type="entry name" value="P450"/>
</dbReference>
<dbReference type="PANTHER" id="PTHR24305:SF166">
    <property type="entry name" value="CYTOCHROME P450 12A4, MITOCHONDRIAL-RELATED"/>
    <property type="match status" value="1"/>
</dbReference>
<dbReference type="GO" id="GO:0004497">
    <property type="term" value="F:monooxygenase activity"/>
    <property type="evidence" value="ECO:0007669"/>
    <property type="project" value="InterPro"/>
</dbReference>
<dbReference type="PANTHER" id="PTHR24305">
    <property type="entry name" value="CYTOCHROME P450"/>
    <property type="match status" value="1"/>
</dbReference>
<keyword evidence="2" id="KW-0479">Metal-binding</keyword>
<protein>
    <submittedName>
        <fullName evidence="3">Cytochrome P450</fullName>
    </submittedName>
</protein>
<dbReference type="InterPro" id="IPR002401">
    <property type="entry name" value="Cyt_P450_E_grp-I"/>
</dbReference>
<name>A0A139AFC0_GONPJ</name>
<evidence type="ECO:0000313" key="4">
    <source>
        <dbReference type="Proteomes" id="UP000070544"/>
    </source>
</evidence>
<evidence type="ECO:0000256" key="1">
    <source>
        <dbReference type="ARBA" id="ARBA00010617"/>
    </source>
</evidence>
<dbReference type="SUPFAM" id="SSF48264">
    <property type="entry name" value="Cytochrome P450"/>
    <property type="match status" value="1"/>
</dbReference>
<accession>A0A139AFC0</accession>
<dbReference type="InterPro" id="IPR036396">
    <property type="entry name" value="Cyt_P450_sf"/>
</dbReference>
<dbReference type="GO" id="GO:0005506">
    <property type="term" value="F:iron ion binding"/>
    <property type="evidence" value="ECO:0007669"/>
    <property type="project" value="InterPro"/>
</dbReference>
<comment type="similarity">
    <text evidence="1">Belongs to the cytochrome P450 family.</text>
</comment>
<dbReference type="OrthoDB" id="2119687at2759"/>
<keyword evidence="4" id="KW-1185">Reference proteome</keyword>
<dbReference type="Pfam" id="PF00067">
    <property type="entry name" value="p450"/>
    <property type="match status" value="1"/>
</dbReference>